<reference evidence="1" key="1">
    <citation type="submission" date="2014-11" db="EMBL/GenBank/DDBJ databases">
        <authorList>
            <person name="Amaro Gonzalez C."/>
        </authorList>
    </citation>
    <scope>NUCLEOTIDE SEQUENCE</scope>
</reference>
<name>A0A0E9XMY6_ANGAN</name>
<evidence type="ECO:0000313" key="1">
    <source>
        <dbReference type="EMBL" id="JAI04098.1"/>
    </source>
</evidence>
<proteinExistence type="predicted"/>
<accession>A0A0E9XMY6</accession>
<organism evidence="1">
    <name type="scientific">Anguilla anguilla</name>
    <name type="common">European freshwater eel</name>
    <name type="synonym">Muraena anguilla</name>
    <dbReference type="NCBI Taxonomy" id="7936"/>
    <lineage>
        <taxon>Eukaryota</taxon>
        <taxon>Metazoa</taxon>
        <taxon>Chordata</taxon>
        <taxon>Craniata</taxon>
        <taxon>Vertebrata</taxon>
        <taxon>Euteleostomi</taxon>
        <taxon>Actinopterygii</taxon>
        <taxon>Neopterygii</taxon>
        <taxon>Teleostei</taxon>
        <taxon>Anguilliformes</taxon>
        <taxon>Anguillidae</taxon>
        <taxon>Anguilla</taxon>
    </lineage>
</organism>
<sequence length="21" mass="2249">MDSLLFSRSAALSLLVSILVI</sequence>
<dbReference type="AlphaFoldDB" id="A0A0E9XMY6"/>
<protein>
    <submittedName>
        <fullName evidence="1">Uncharacterized protein</fullName>
    </submittedName>
</protein>
<reference evidence="1" key="2">
    <citation type="journal article" date="2015" name="Fish Shellfish Immunol.">
        <title>Early steps in the European eel (Anguilla anguilla)-Vibrio vulnificus interaction in the gills: Role of the RtxA13 toxin.</title>
        <authorList>
            <person name="Callol A."/>
            <person name="Pajuelo D."/>
            <person name="Ebbesson L."/>
            <person name="Teles M."/>
            <person name="MacKenzie S."/>
            <person name="Amaro C."/>
        </authorList>
    </citation>
    <scope>NUCLEOTIDE SEQUENCE</scope>
</reference>
<dbReference type="EMBL" id="GBXM01004480">
    <property type="protein sequence ID" value="JAI04098.1"/>
    <property type="molecule type" value="Transcribed_RNA"/>
</dbReference>